<evidence type="ECO:0000256" key="2">
    <source>
        <dbReference type="ARBA" id="ARBA00023125"/>
    </source>
</evidence>
<evidence type="ECO:0000259" key="6">
    <source>
        <dbReference type="PROSITE" id="PS51736"/>
    </source>
</evidence>
<dbReference type="InterPro" id="IPR006118">
    <property type="entry name" value="Recombinase_CS"/>
</dbReference>
<keyword evidence="3" id="KW-0233">DNA recombination</keyword>
<dbReference type="InterPro" id="IPR041657">
    <property type="entry name" value="HTH_17"/>
</dbReference>
<dbReference type="PROSITE" id="PS00397">
    <property type="entry name" value="RECOMBINASES_1"/>
    <property type="match status" value="1"/>
</dbReference>
<feature type="active site" description="O-(5'-phospho-DNA)-serine intermediate" evidence="4 5">
    <location>
        <position position="63"/>
    </location>
</feature>
<evidence type="ECO:0000313" key="7">
    <source>
        <dbReference type="EMBL" id="QOI90151.1"/>
    </source>
</evidence>
<dbReference type="InterPro" id="IPR041718">
    <property type="entry name" value="IS607_transposase-like"/>
</dbReference>
<dbReference type="InterPro" id="IPR051491">
    <property type="entry name" value="Recombinase/Transposase-rel"/>
</dbReference>
<dbReference type="PANTHER" id="PTHR36172:SF1">
    <property type="entry name" value="RESOLVASE-RELATED"/>
    <property type="match status" value="1"/>
</dbReference>
<dbReference type="SMART" id="SM00857">
    <property type="entry name" value="Resolvase"/>
    <property type="match status" value="1"/>
</dbReference>
<dbReference type="NCBIfam" id="NF033518">
    <property type="entry name" value="transpos_IS607"/>
    <property type="match status" value="1"/>
</dbReference>
<dbReference type="InterPro" id="IPR036162">
    <property type="entry name" value="Resolvase-like_N_sf"/>
</dbReference>
<dbReference type="SUPFAM" id="SSF46955">
    <property type="entry name" value="Putative DNA-binding domain"/>
    <property type="match status" value="1"/>
</dbReference>
<evidence type="ECO:0000256" key="4">
    <source>
        <dbReference type="PIRSR" id="PIRSR606118-50"/>
    </source>
</evidence>
<dbReference type="InterPro" id="IPR006119">
    <property type="entry name" value="Resolv_N"/>
</dbReference>
<dbReference type="Proteomes" id="UP001162120">
    <property type="component" value="Segment"/>
</dbReference>
<dbReference type="CDD" id="cd03769">
    <property type="entry name" value="SR_IS607_transposase_like"/>
    <property type="match status" value="1"/>
</dbReference>
<dbReference type="Pfam" id="PF12728">
    <property type="entry name" value="HTH_17"/>
    <property type="match status" value="1"/>
</dbReference>
<dbReference type="GO" id="GO:0015074">
    <property type="term" value="P:DNA integration"/>
    <property type="evidence" value="ECO:0007669"/>
    <property type="project" value="UniProtKB-KW"/>
</dbReference>
<evidence type="ECO:0000256" key="1">
    <source>
        <dbReference type="ARBA" id="ARBA00022908"/>
    </source>
</evidence>
<dbReference type="GO" id="GO:0000150">
    <property type="term" value="F:DNA strand exchange activity"/>
    <property type="evidence" value="ECO:0007669"/>
    <property type="project" value="InterPro"/>
</dbReference>
<dbReference type="PROSITE" id="PS51736">
    <property type="entry name" value="RECOMBINASES_3"/>
    <property type="match status" value="1"/>
</dbReference>
<dbReference type="InterPro" id="IPR009061">
    <property type="entry name" value="DNA-bd_dom_put_sf"/>
</dbReference>
<accession>A0A7M4CEP7</accession>
<dbReference type="FunFam" id="3.40.50.1390:FF:000002">
    <property type="entry name" value="ORF1 in transposon ISC1904"/>
    <property type="match status" value="1"/>
</dbReference>
<keyword evidence="2" id="KW-0238">DNA-binding</keyword>
<gene>
    <name evidence="7" type="ORF">HWQ62_00013</name>
</gene>
<dbReference type="Pfam" id="PF00239">
    <property type="entry name" value="Resolvase"/>
    <property type="match status" value="1"/>
</dbReference>
<dbReference type="Gene3D" id="1.10.287.2170">
    <property type="match status" value="1"/>
</dbReference>
<keyword evidence="8" id="KW-1185">Reference proteome</keyword>
<proteinExistence type="predicted"/>
<organism evidence="7 8">
    <name type="scientific">Pyramimonas orientalis virus 01B</name>
    <dbReference type="NCBI Taxonomy" id="3134525"/>
    <lineage>
        <taxon>Viruses</taxon>
        <taxon>Varidnaviria</taxon>
        <taxon>Bamfordvirae</taxon>
        <taxon>Nucleocytoviricota</taxon>
        <taxon>Megaviricetes</taxon>
        <taxon>Imitervirales</taxon>
        <taxon>Allomimiviridae</taxon>
        <taxon>Heliosvirus</taxon>
        <taxon>Heliosvirus raunefjordenense</taxon>
    </lineage>
</organism>
<reference evidence="7" key="1">
    <citation type="submission" date="2020-06" db="EMBL/GenBank/DDBJ databases">
        <title>Lateral gene transfer of anion-conducting channel rhodopsins between green algae and giant viruses.</title>
        <authorList>
            <person name="Rozenberg A."/>
            <person name="Oppermann J."/>
            <person name="Wietek J."/>
            <person name="Fernandez Lahore R.G."/>
            <person name="Sandaa R.-A."/>
            <person name="Bratbak G."/>
            <person name="Hegemann P."/>
            <person name="Beja O."/>
        </authorList>
    </citation>
    <scope>NUCLEOTIDE SEQUENCE</scope>
    <source>
        <strain evidence="7">01B</strain>
    </source>
</reference>
<sequence>MQKACKHFGVRADTLRRWTDKGSIPSFRSPSGVRMFNLSDLETFFNINRTTSDKQKIIYARVSSHKQRDDLERQIDLLKHQYPNHLVVQDIGSGINFKRKGLQTLLDRCMQREIDEIVVAHKDRLCRFGFDIFKYIIESSGGRIIVLDEDDHKSTEQELAEDLLSIIHVFNCRQMGKRRYNTKPKDKDLSDSDSETND</sequence>
<keyword evidence="1" id="KW-0229">DNA integration</keyword>
<evidence type="ECO:0000313" key="8">
    <source>
        <dbReference type="Proteomes" id="UP001162120"/>
    </source>
</evidence>
<dbReference type="InterPro" id="IPR048046">
    <property type="entry name" value="Transpos_IS607"/>
</dbReference>
<dbReference type="PANTHER" id="PTHR36172">
    <property type="match status" value="1"/>
</dbReference>
<evidence type="ECO:0000256" key="5">
    <source>
        <dbReference type="PROSITE-ProRule" id="PRU10137"/>
    </source>
</evidence>
<protein>
    <recommendedName>
        <fullName evidence="6">Resolvase/invertase-type recombinase catalytic domain-containing protein</fullName>
    </recommendedName>
</protein>
<dbReference type="Gene3D" id="3.40.50.1390">
    <property type="entry name" value="Resolvase, N-terminal catalytic domain"/>
    <property type="match status" value="1"/>
</dbReference>
<feature type="domain" description="Resolvase/invertase-type recombinase catalytic" evidence="6">
    <location>
        <begin position="55"/>
        <end position="198"/>
    </location>
</feature>
<dbReference type="EMBL" id="MT663534">
    <property type="protein sequence ID" value="QOI90151.1"/>
    <property type="molecule type" value="Genomic_DNA"/>
</dbReference>
<dbReference type="Gene3D" id="1.10.1660.10">
    <property type="match status" value="1"/>
</dbReference>
<dbReference type="SUPFAM" id="SSF53041">
    <property type="entry name" value="Resolvase-like"/>
    <property type="match status" value="1"/>
</dbReference>
<name>A0A7M4CEP7_9VIRU</name>
<evidence type="ECO:0000256" key="3">
    <source>
        <dbReference type="ARBA" id="ARBA00023172"/>
    </source>
</evidence>
<dbReference type="GO" id="GO:0003677">
    <property type="term" value="F:DNA binding"/>
    <property type="evidence" value="ECO:0007669"/>
    <property type="project" value="UniProtKB-KW"/>
</dbReference>